<keyword evidence="4" id="KW-1185">Reference proteome</keyword>
<dbReference type="InterPro" id="IPR013990">
    <property type="entry name" value="WHy-dom"/>
</dbReference>
<dbReference type="EMBL" id="JAEVLS010000001">
    <property type="protein sequence ID" value="MBM0103517.1"/>
    <property type="molecule type" value="Genomic_DNA"/>
</dbReference>
<dbReference type="Proteomes" id="UP000661077">
    <property type="component" value="Unassembled WGS sequence"/>
</dbReference>
<keyword evidence="1" id="KW-0732">Signal</keyword>
<protein>
    <submittedName>
        <fullName evidence="3">LEA type 2 family protein</fullName>
    </submittedName>
</protein>
<accession>A0ABS1WRC4</accession>
<dbReference type="SMART" id="SM00769">
    <property type="entry name" value="WHy"/>
    <property type="match status" value="1"/>
</dbReference>
<evidence type="ECO:0000256" key="1">
    <source>
        <dbReference type="SAM" id="SignalP"/>
    </source>
</evidence>
<evidence type="ECO:0000259" key="2">
    <source>
        <dbReference type="SMART" id="SM00769"/>
    </source>
</evidence>
<feature type="signal peptide" evidence="1">
    <location>
        <begin position="1"/>
        <end position="23"/>
    </location>
</feature>
<dbReference type="SUPFAM" id="SSF117070">
    <property type="entry name" value="LEA14-like"/>
    <property type="match status" value="1"/>
</dbReference>
<dbReference type="RefSeq" id="WP_203165484.1">
    <property type="nucleotide sequence ID" value="NZ_JAEVLS010000001.1"/>
</dbReference>
<dbReference type="Gene3D" id="2.60.40.1820">
    <property type="match status" value="1"/>
</dbReference>
<evidence type="ECO:0000313" key="3">
    <source>
        <dbReference type="EMBL" id="MBM0103517.1"/>
    </source>
</evidence>
<comment type="caution">
    <text evidence="3">The sequence shown here is derived from an EMBL/GenBank/DDBJ whole genome shotgun (WGS) entry which is preliminary data.</text>
</comment>
<feature type="domain" description="Water stress and hypersensitive response" evidence="2">
    <location>
        <begin position="33"/>
        <end position="151"/>
    </location>
</feature>
<reference evidence="3 4" key="1">
    <citation type="journal article" date="2021" name="Int. J. Syst. Evol. Microbiol.">
        <title>Steroidobacter gossypii sp. nov., isolated from soil of cotton cropping field.</title>
        <authorList>
            <person name="Huang R."/>
            <person name="Yang S."/>
            <person name="Zhen C."/>
            <person name="Liu W."/>
        </authorList>
    </citation>
    <scope>NUCLEOTIDE SEQUENCE [LARGE SCALE GENOMIC DNA]</scope>
    <source>
        <strain evidence="3 4">S1-65</strain>
    </source>
</reference>
<name>A0ABS1WRC4_9GAMM</name>
<proteinExistence type="predicted"/>
<sequence>MNKVVQRFALVFALLITASSCSALRPDLQAPRLALVSVAMTSADIFNQQFLIRVNIDNPNDRELPITGLDYKVFLEGDSFARGTLNRPFTVPANGETDFDMTVRTNFVSGIGRLLSRLNGRTQVNYTVEGNLLTDIRFLKKIPFNEAGSVNLAIMK</sequence>
<evidence type="ECO:0000313" key="4">
    <source>
        <dbReference type="Proteomes" id="UP000661077"/>
    </source>
</evidence>
<feature type="chain" id="PRO_5046737897" evidence="1">
    <location>
        <begin position="24"/>
        <end position="156"/>
    </location>
</feature>
<organism evidence="3 4">
    <name type="scientific">Steroidobacter gossypii</name>
    <dbReference type="NCBI Taxonomy" id="2805490"/>
    <lineage>
        <taxon>Bacteria</taxon>
        <taxon>Pseudomonadati</taxon>
        <taxon>Pseudomonadota</taxon>
        <taxon>Gammaproteobacteria</taxon>
        <taxon>Steroidobacterales</taxon>
        <taxon>Steroidobacteraceae</taxon>
        <taxon>Steroidobacter</taxon>
    </lineage>
</organism>
<dbReference type="Pfam" id="PF03168">
    <property type="entry name" value="LEA_2"/>
    <property type="match status" value="1"/>
</dbReference>
<dbReference type="InterPro" id="IPR004864">
    <property type="entry name" value="LEA_2"/>
</dbReference>
<gene>
    <name evidence="3" type="ORF">JM946_02125</name>
</gene>
<dbReference type="PROSITE" id="PS51257">
    <property type="entry name" value="PROKAR_LIPOPROTEIN"/>
    <property type="match status" value="1"/>
</dbReference>